<dbReference type="SUPFAM" id="SSF53223">
    <property type="entry name" value="Aminoacid dehydrogenase-like, N-terminal domain"/>
    <property type="match status" value="1"/>
</dbReference>
<evidence type="ECO:0000313" key="9">
    <source>
        <dbReference type="EMBL" id="MPN03420.1"/>
    </source>
</evidence>
<dbReference type="InterPro" id="IPR036291">
    <property type="entry name" value="NAD(P)-bd_dom_sf"/>
</dbReference>
<organism evidence="9">
    <name type="scientific">bioreactor metagenome</name>
    <dbReference type="NCBI Taxonomy" id="1076179"/>
    <lineage>
        <taxon>unclassified sequences</taxon>
        <taxon>metagenomes</taxon>
        <taxon>ecological metagenomes</taxon>
    </lineage>
</organism>
<reference evidence="9" key="1">
    <citation type="submission" date="2019-08" db="EMBL/GenBank/DDBJ databases">
        <authorList>
            <person name="Kucharzyk K."/>
            <person name="Murdoch R.W."/>
            <person name="Higgins S."/>
            <person name="Loffler F."/>
        </authorList>
    </citation>
    <scope>NUCLEOTIDE SEQUENCE</scope>
</reference>
<evidence type="ECO:0000259" key="7">
    <source>
        <dbReference type="Pfam" id="PF00763"/>
    </source>
</evidence>
<feature type="domain" description="Tetrahydrofolate dehydrogenase/cyclohydrolase NAD(P)-binding" evidence="8">
    <location>
        <begin position="66"/>
        <end position="217"/>
    </location>
</feature>
<evidence type="ECO:0000256" key="3">
    <source>
        <dbReference type="ARBA" id="ARBA00022801"/>
    </source>
</evidence>
<dbReference type="CDD" id="cd01080">
    <property type="entry name" value="NAD_bind_m-THF_DH_Cyclohyd"/>
    <property type="match status" value="1"/>
</dbReference>
<accession>A0A645EPY9</accession>
<dbReference type="InterPro" id="IPR000672">
    <property type="entry name" value="THF_DH/CycHdrlase"/>
</dbReference>
<dbReference type="Pfam" id="PF02882">
    <property type="entry name" value="THF_DHG_CYH_C"/>
    <property type="match status" value="1"/>
</dbReference>
<dbReference type="GO" id="GO:0004488">
    <property type="term" value="F:methylenetetrahydrofolate dehydrogenase (NADP+) activity"/>
    <property type="evidence" value="ECO:0007669"/>
    <property type="project" value="InterPro"/>
</dbReference>
<feature type="domain" description="Tetrahydrofolate dehydrogenase/cyclohydrolase catalytic" evidence="7">
    <location>
        <begin position="2"/>
        <end position="46"/>
    </location>
</feature>
<evidence type="ECO:0000256" key="4">
    <source>
        <dbReference type="ARBA" id="ARBA00022857"/>
    </source>
</evidence>
<gene>
    <name evidence="9" type="primary">folD_47</name>
    <name evidence="9" type="ORF">SDC9_150650</name>
</gene>
<dbReference type="FunFam" id="3.40.50.720:FF:000189">
    <property type="entry name" value="Bifunctional protein FolD"/>
    <property type="match status" value="1"/>
</dbReference>
<sequence>MAELLALIDRLNRDASIHGILVQSPPPPQIDEEAVIAAIAPAKDVDCFHPVNVGRMLIGRTDGFFPCTPYGVLKLLEFYGIDPAGKHAVVIGRSNIVGKPLLALLIQKTKGANATVTCVHSATRNLAELTRQADILIAAIGKPEFVKRSMVKPGAVVVDVGINRIPDASKKSGTRLVGDVDYADVAPVASAITPVPGGVGLMTVAILMRNTVEAAMRSI</sequence>
<dbReference type="PANTHER" id="PTHR48099">
    <property type="entry name" value="C-1-TETRAHYDROFOLATE SYNTHASE, CYTOPLASMIC-RELATED"/>
    <property type="match status" value="1"/>
</dbReference>
<dbReference type="GO" id="GO:0004477">
    <property type="term" value="F:methenyltetrahydrofolate cyclohydrolase activity"/>
    <property type="evidence" value="ECO:0007669"/>
    <property type="project" value="TreeGrafter"/>
</dbReference>
<protein>
    <submittedName>
        <fullName evidence="9">Bifunctional protein FolD protein</fullName>
    </submittedName>
</protein>
<comment type="pathway">
    <text evidence="1">One-carbon metabolism; tetrahydrofolate interconversion.</text>
</comment>
<keyword evidence="2" id="KW-0554">One-carbon metabolism</keyword>
<dbReference type="GO" id="GO:0035999">
    <property type="term" value="P:tetrahydrofolate interconversion"/>
    <property type="evidence" value="ECO:0007669"/>
    <property type="project" value="TreeGrafter"/>
</dbReference>
<evidence type="ECO:0000259" key="8">
    <source>
        <dbReference type="Pfam" id="PF02882"/>
    </source>
</evidence>
<dbReference type="PRINTS" id="PR00085">
    <property type="entry name" value="THFDHDRGNASE"/>
</dbReference>
<dbReference type="SUPFAM" id="SSF51735">
    <property type="entry name" value="NAD(P)-binding Rossmann-fold domains"/>
    <property type="match status" value="1"/>
</dbReference>
<evidence type="ECO:0000256" key="1">
    <source>
        <dbReference type="ARBA" id="ARBA00004777"/>
    </source>
</evidence>
<dbReference type="AlphaFoldDB" id="A0A645EPY9"/>
<keyword evidence="5" id="KW-0560">Oxidoreductase</keyword>
<dbReference type="PANTHER" id="PTHR48099:SF5">
    <property type="entry name" value="C-1-TETRAHYDROFOLATE SYNTHASE, CYTOPLASMIC"/>
    <property type="match status" value="1"/>
</dbReference>
<dbReference type="InterPro" id="IPR020630">
    <property type="entry name" value="THF_DH/CycHdrlase_cat_dom"/>
</dbReference>
<proteinExistence type="inferred from homology"/>
<keyword evidence="3" id="KW-0378">Hydrolase</keyword>
<dbReference type="InterPro" id="IPR046346">
    <property type="entry name" value="Aminoacid_DH-like_N_sf"/>
</dbReference>
<dbReference type="InterPro" id="IPR020631">
    <property type="entry name" value="THF_DH/CycHdrlase_NAD-bd_dom"/>
</dbReference>
<evidence type="ECO:0000256" key="5">
    <source>
        <dbReference type="ARBA" id="ARBA00023002"/>
    </source>
</evidence>
<dbReference type="EMBL" id="VSSQ01049339">
    <property type="protein sequence ID" value="MPN03420.1"/>
    <property type="molecule type" value="Genomic_DNA"/>
</dbReference>
<dbReference type="Gene3D" id="3.40.50.720">
    <property type="entry name" value="NAD(P)-binding Rossmann-like Domain"/>
    <property type="match status" value="1"/>
</dbReference>
<dbReference type="HAMAP" id="MF_01576">
    <property type="entry name" value="THF_DHG_CYH"/>
    <property type="match status" value="1"/>
</dbReference>
<dbReference type="GO" id="GO:0005829">
    <property type="term" value="C:cytosol"/>
    <property type="evidence" value="ECO:0007669"/>
    <property type="project" value="TreeGrafter"/>
</dbReference>
<evidence type="ECO:0000256" key="6">
    <source>
        <dbReference type="ARBA" id="ARBA00023268"/>
    </source>
</evidence>
<keyword evidence="4" id="KW-0521">NADP</keyword>
<evidence type="ECO:0000256" key="2">
    <source>
        <dbReference type="ARBA" id="ARBA00022563"/>
    </source>
</evidence>
<comment type="caution">
    <text evidence="9">The sequence shown here is derived from an EMBL/GenBank/DDBJ whole genome shotgun (WGS) entry which is preliminary data.</text>
</comment>
<dbReference type="Pfam" id="PF00763">
    <property type="entry name" value="THF_DHG_CYH"/>
    <property type="match status" value="1"/>
</dbReference>
<keyword evidence="6" id="KW-0511">Multifunctional enzyme</keyword>
<dbReference type="Gene3D" id="3.40.50.10860">
    <property type="entry name" value="Leucine Dehydrogenase, chain A, domain 1"/>
    <property type="match status" value="1"/>
</dbReference>
<name>A0A645EPY9_9ZZZZ</name>